<keyword evidence="3" id="KW-0863">Zinc-finger</keyword>
<dbReference type="GO" id="GO:0016567">
    <property type="term" value="P:protein ubiquitination"/>
    <property type="evidence" value="ECO:0007669"/>
    <property type="project" value="InterPro"/>
</dbReference>
<dbReference type="FunFam" id="3.10.20.90:FF:000070">
    <property type="entry name" value="E3 ubiquitin-protein ligase RBBP6 isoform X2"/>
    <property type="match status" value="1"/>
</dbReference>
<dbReference type="Proteomes" id="UP000001038">
    <property type="component" value="Chromosome 8"/>
</dbReference>
<dbReference type="InterPro" id="IPR033489">
    <property type="entry name" value="RBBP6"/>
</dbReference>
<dbReference type="FunCoup" id="A0A3B3HEH8">
    <property type="interactions" value="11"/>
</dbReference>
<dbReference type="Pfam" id="PF08783">
    <property type="entry name" value="DWNN"/>
    <property type="match status" value="1"/>
</dbReference>
<keyword evidence="8" id="KW-1185">Reference proteome</keyword>
<dbReference type="SMART" id="SM01180">
    <property type="entry name" value="DWNN"/>
    <property type="match status" value="1"/>
</dbReference>
<dbReference type="InterPro" id="IPR014891">
    <property type="entry name" value="DWNN_domain"/>
</dbReference>
<evidence type="ECO:0000259" key="6">
    <source>
        <dbReference type="PROSITE" id="PS51282"/>
    </source>
</evidence>
<dbReference type="PROSITE" id="PS51282">
    <property type="entry name" value="DWNN"/>
    <property type="match status" value="1"/>
</dbReference>
<dbReference type="InParanoid" id="A0A3B3HEH8"/>
<keyword evidence="4" id="KW-0862">Zinc</keyword>
<reference evidence="7" key="3">
    <citation type="submission" date="2025-09" db="UniProtKB">
        <authorList>
            <consortium name="Ensembl"/>
        </authorList>
    </citation>
    <scope>IDENTIFICATION</scope>
    <source>
        <strain evidence="7">Hd-rR</strain>
    </source>
</reference>
<evidence type="ECO:0000256" key="1">
    <source>
        <dbReference type="ARBA" id="ARBA00004123"/>
    </source>
</evidence>
<protein>
    <recommendedName>
        <fullName evidence="6">DWNN domain-containing protein</fullName>
    </recommendedName>
</protein>
<dbReference type="PANTHER" id="PTHR15439">
    <property type="entry name" value="RETINOBLASTOMA-BINDING PROTEIN 6"/>
    <property type="match status" value="1"/>
</dbReference>
<sequence>MAHIHYKFSSKLSYDTVVFDGPHITLTDLKRRIMGREKLRAGDCDLQITNAQTKEEYTEDEELISKGSSVIVRRIPINGVKSSSSSKTQNTERSHGYIFGASRSVRIQSKPCNPQQIDFFFICSKKSSY</sequence>
<evidence type="ECO:0000256" key="5">
    <source>
        <dbReference type="ARBA" id="ARBA00023242"/>
    </source>
</evidence>
<dbReference type="GeneTree" id="ENSGT00940000159365"/>
<dbReference type="GO" id="GO:0061630">
    <property type="term" value="F:ubiquitin protein ligase activity"/>
    <property type="evidence" value="ECO:0007669"/>
    <property type="project" value="InterPro"/>
</dbReference>
<evidence type="ECO:0000256" key="3">
    <source>
        <dbReference type="ARBA" id="ARBA00022771"/>
    </source>
</evidence>
<evidence type="ECO:0000256" key="2">
    <source>
        <dbReference type="ARBA" id="ARBA00022723"/>
    </source>
</evidence>
<evidence type="ECO:0000313" key="7">
    <source>
        <dbReference type="Ensembl" id="ENSORLP00000030299.1"/>
    </source>
</evidence>
<proteinExistence type="predicted"/>
<dbReference type="Bgee" id="ENSORLG00000028464">
    <property type="expression patterns" value="Expressed in ovary and 14 other cell types or tissues"/>
</dbReference>
<organism evidence="7 8">
    <name type="scientific">Oryzias latipes</name>
    <name type="common">Japanese rice fish</name>
    <name type="synonym">Japanese killifish</name>
    <dbReference type="NCBI Taxonomy" id="8090"/>
    <lineage>
        <taxon>Eukaryota</taxon>
        <taxon>Metazoa</taxon>
        <taxon>Chordata</taxon>
        <taxon>Craniata</taxon>
        <taxon>Vertebrata</taxon>
        <taxon>Euteleostomi</taxon>
        <taxon>Actinopterygii</taxon>
        <taxon>Neopterygii</taxon>
        <taxon>Teleostei</taxon>
        <taxon>Neoteleostei</taxon>
        <taxon>Acanthomorphata</taxon>
        <taxon>Ovalentaria</taxon>
        <taxon>Atherinomorphae</taxon>
        <taxon>Beloniformes</taxon>
        <taxon>Adrianichthyidae</taxon>
        <taxon>Oryziinae</taxon>
        <taxon>Oryzias</taxon>
    </lineage>
</organism>
<dbReference type="GO" id="GO:0006397">
    <property type="term" value="P:mRNA processing"/>
    <property type="evidence" value="ECO:0007669"/>
    <property type="project" value="InterPro"/>
</dbReference>
<reference evidence="7" key="2">
    <citation type="submission" date="2025-08" db="UniProtKB">
        <authorList>
            <consortium name="Ensembl"/>
        </authorList>
    </citation>
    <scope>IDENTIFICATION</scope>
    <source>
        <strain evidence="7">Hd-rR</strain>
    </source>
</reference>
<evidence type="ECO:0000313" key="8">
    <source>
        <dbReference type="Proteomes" id="UP000001038"/>
    </source>
</evidence>
<dbReference type="PANTHER" id="PTHR15439:SF0">
    <property type="entry name" value="CELL DIVISION CYCLE AND APOPTOSIS REGULATOR PROTEIN 1-RELATED"/>
    <property type="match status" value="1"/>
</dbReference>
<dbReference type="Gene3D" id="3.10.20.90">
    <property type="entry name" value="Phosphatidylinositol 3-kinase Catalytic Subunit, Chain A, domain 1"/>
    <property type="match status" value="1"/>
</dbReference>
<dbReference type="GO" id="GO:0005634">
    <property type="term" value="C:nucleus"/>
    <property type="evidence" value="ECO:0007669"/>
    <property type="project" value="UniProtKB-SubCell"/>
</dbReference>
<dbReference type="AlphaFoldDB" id="A0A3B3HEH8"/>
<keyword evidence="5" id="KW-0539">Nucleus</keyword>
<dbReference type="Ensembl" id="ENSORLT00000046422.1">
    <property type="protein sequence ID" value="ENSORLP00000030299.1"/>
    <property type="gene ID" value="ENSORLG00000028464.1"/>
</dbReference>
<dbReference type="STRING" id="8090.ENSORLP00000030299"/>
<reference evidence="7 8" key="1">
    <citation type="journal article" date="2007" name="Nature">
        <title>The medaka draft genome and insights into vertebrate genome evolution.</title>
        <authorList>
            <person name="Kasahara M."/>
            <person name="Naruse K."/>
            <person name="Sasaki S."/>
            <person name="Nakatani Y."/>
            <person name="Qu W."/>
            <person name="Ahsan B."/>
            <person name="Yamada T."/>
            <person name="Nagayasu Y."/>
            <person name="Doi K."/>
            <person name="Kasai Y."/>
            <person name="Jindo T."/>
            <person name="Kobayashi D."/>
            <person name="Shimada A."/>
            <person name="Toyoda A."/>
            <person name="Kuroki Y."/>
            <person name="Fujiyama A."/>
            <person name="Sasaki T."/>
            <person name="Shimizu A."/>
            <person name="Asakawa S."/>
            <person name="Shimizu N."/>
            <person name="Hashimoto S."/>
            <person name="Yang J."/>
            <person name="Lee Y."/>
            <person name="Matsushima K."/>
            <person name="Sugano S."/>
            <person name="Sakaizumi M."/>
            <person name="Narita T."/>
            <person name="Ohishi K."/>
            <person name="Haga S."/>
            <person name="Ohta F."/>
            <person name="Nomoto H."/>
            <person name="Nogata K."/>
            <person name="Morishita T."/>
            <person name="Endo T."/>
            <person name="Shin-I T."/>
            <person name="Takeda H."/>
            <person name="Morishita S."/>
            <person name="Kohara Y."/>
        </authorList>
    </citation>
    <scope>NUCLEOTIDE SEQUENCE [LARGE SCALE GENOMIC DNA]</scope>
    <source>
        <strain evidence="7 8">Hd-rR</strain>
    </source>
</reference>
<evidence type="ECO:0000256" key="4">
    <source>
        <dbReference type="ARBA" id="ARBA00022833"/>
    </source>
</evidence>
<keyword evidence="2" id="KW-0479">Metal-binding</keyword>
<name>A0A3B3HEH8_ORYLA</name>
<accession>A0A3B3HEH8</accession>
<feature type="domain" description="DWNN" evidence="6">
    <location>
        <begin position="4"/>
        <end position="76"/>
    </location>
</feature>
<comment type="subcellular location">
    <subcellularLocation>
        <location evidence="1">Nucleus</location>
    </subcellularLocation>
</comment>
<dbReference type="GO" id="GO:0008270">
    <property type="term" value="F:zinc ion binding"/>
    <property type="evidence" value="ECO:0007669"/>
    <property type="project" value="UniProtKB-KW"/>
</dbReference>